<accession>A0A8J1TUF1</accession>
<dbReference type="PANTHER" id="PTHR39077">
    <property type="entry name" value="DUF4793 DOMAIN-CONTAINING PROTEIN"/>
    <property type="match status" value="1"/>
</dbReference>
<dbReference type="EMBL" id="CAIIXF020000003">
    <property type="protein sequence ID" value="CAH1779321.1"/>
    <property type="molecule type" value="Genomic_DNA"/>
</dbReference>
<organism evidence="1 2">
    <name type="scientific">Owenia fusiformis</name>
    <name type="common">Polychaete worm</name>
    <dbReference type="NCBI Taxonomy" id="6347"/>
    <lineage>
        <taxon>Eukaryota</taxon>
        <taxon>Metazoa</taxon>
        <taxon>Spiralia</taxon>
        <taxon>Lophotrochozoa</taxon>
        <taxon>Annelida</taxon>
        <taxon>Polychaeta</taxon>
        <taxon>Sedentaria</taxon>
        <taxon>Canalipalpata</taxon>
        <taxon>Sabellida</taxon>
        <taxon>Oweniida</taxon>
        <taxon>Oweniidae</taxon>
        <taxon>Owenia</taxon>
    </lineage>
</organism>
<sequence length="347" mass="39679">MMQSEAVRYKQGAPEPSLRGQCWLYYRIFWAFICCCLPGQTKFVKIGVFWGWTVIATISTVLLVRLAIFGTDYPTSSPGDMRLVHKVTNVMCKGITITNEHEDNVFVYSMLGEPPIKPNKKFQSFERNSMVDTYDVPVYWNFYLLTGSEMRITTTVDTAVEFMILQGKEKLDKFLGKKKEKCNNNCHLQDHLYTTGNHFTDMTTSTNDDYYFLYRRTDRSESAKSDAEFSNIDVRFDVNRTVYDLSNATIVCTLSTTQGQTSSCYTALPLTDDLRTIMSYDEMSDAEAIKVITECDARIGFYILFFLAIPLVCGGIITGLMILFCKDNKDMSSNNNVWPDRNSQTKN</sequence>
<name>A0A8J1TUF1_OWEFU</name>
<evidence type="ECO:0000313" key="2">
    <source>
        <dbReference type="Proteomes" id="UP000749559"/>
    </source>
</evidence>
<dbReference type="InterPro" id="IPR032010">
    <property type="entry name" value="APD1-4_M"/>
</dbReference>
<dbReference type="AlphaFoldDB" id="A0A8J1TUF1"/>
<keyword evidence="2" id="KW-1185">Reference proteome</keyword>
<protein>
    <submittedName>
        <fullName evidence="1">Uncharacterized protein</fullName>
    </submittedName>
</protein>
<dbReference type="InterPro" id="IPR032008">
    <property type="entry name" value="APD1-4_N"/>
</dbReference>
<gene>
    <name evidence="1" type="ORF">OFUS_LOCUS6141</name>
</gene>
<dbReference type="PANTHER" id="PTHR39077:SF1">
    <property type="entry name" value="E3 UBIQUITIN-PROTEIN LIGASE APD1-4 MIDDLE DOMAIN-CONTAINING PROTEIN"/>
    <property type="match status" value="1"/>
</dbReference>
<comment type="caution">
    <text evidence="1">The sequence shown here is derived from an EMBL/GenBank/DDBJ whole genome shotgun (WGS) entry which is preliminary data.</text>
</comment>
<proteinExistence type="predicted"/>
<reference evidence="1" key="1">
    <citation type="submission" date="2022-03" db="EMBL/GenBank/DDBJ databases">
        <authorList>
            <person name="Martin C."/>
        </authorList>
    </citation>
    <scope>NUCLEOTIDE SEQUENCE</scope>
</reference>
<dbReference type="Pfam" id="PF16041">
    <property type="entry name" value="APD1-4_M"/>
    <property type="match status" value="1"/>
</dbReference>
<dbReference type="Proteomes" id="UP000749559">
    <property type="component" value="Unassembled WGS sequence"/>
</dbReference>
<evidence type="ECO:0000313" key="1">
    <source>
        <dbReference type="EMBL" id="CAH1779321.1"/>
    </source>
</evidence>
<dbReference type="OrthoDB" id="6375539at2759"/>
<dbReference type="Pfam" id="PF16040">
    <property type="entry name" value="APD1-4_N"/>
    <property type="match status" value="1"/>
</dbReference>